<accession>A0A6I6ETS9</accession>
<evidence type="ECO:0000259" key="2">
    <source>
        <dbReference type="Pfam" id="PF03527"/>
    </source>
</evidence>
<dbReference type="InterPro" id="IPR001826">
    <property type="entry name" value="RHS"/>
</dbReference>
<reference evidence="3 4" key="1">
    <citation type="submission" date="2019-12" db="EMBL/GenBank/DDBJ databases">
        <title>Erwinia sp. nov., isolated from droppings of birds in the Qinghai-Tiebt plateau of China.</title>
        <authorList>
            <person name="Ge Y."/>
        </authorList>
    </citation>
    <scope>NUCLEOTIDE SEQUENCE [LARGE SCALE GENOMIC DNA]</scope>
    <source>
        <strain evidence="3 4">J780</strain>
    </source>
</reference>
<sequence>MCCTARPAAPRGALTQHRQYDRLGRRLSREVTLRQERRETHFLWQGLRLLQSRTDDHQQTYCYDPNEACTPLACIERHYSGDKIYWYHTDLNGSPQEVTNKQGEMVWSGQYGVFGQVTRQTDAMWRNFSQPLGGFRQPLRYAGQYLDEETGLHYNTFRYYAPEVGRFTTPDPIGLAGGINLYAYAPNPLSWIDPLGLKCTPQQLAQNRANGKAWEANVTQAAQNKYGANNVFEQVYIRPLDANGNPVNYRVIVDNAITSPNSPVKLVDAKASTTAPFTKNQTKGYPLLSQNGGIIDSGPLSGKTIGPTGVNRIDPTTIGNL</sequence>
<comment type="similarity">
    <text evidence="1">Belongs to the RHS family.</text>
</comment>
<dbReference type="Gene3D" id="2.180.10.10">
    <property type="entry name" value="RHS repeat-associated core"/>
    <property type="match status" value="1"/>
</dbReference>
<evidence type="ECO:0000256" key="1">
    <source>
        <dbReference type="ARBA" id="ARBA00009455"/>
    </source>
</evidence>
<evidence type="ECO:0000313" key="4">
    <source>
        <dbReference type="Proteomes" id="UP000424752"/>
    </source>
</evidence>
<dbReference type="Proteomes" id="UP000424752">
    <property type="component" value="Chromosome"/>
</dbReference>
<dbReference type="AlphaFoldDB" id="A0A6I6ETS9"/>
<dbReference type="NCBIfam" id="TIGR03696">
    <property type="entry name" value="Rhs_assc_core"/>
    <property type="match status" value="1"/>
</dbReference>
<dbReference type="Pfam" id="PF03527">
    <property type="entry name" value="RHS"/>
    <property type="match status" value="1"/>
</dbReference>
<feature type="domain" description="RHS protein conserved region" evidence="2">
    <location>
        <begin position="84"/>
        <end position="120"/>
    </location>
</feature>
<dbReference type="EMBL" id="CP046509">
    <property type="protein sequence ID" value="QGU89636.1"/>
    <property type="molecule type" value="Genomic_DNA"/>
</dbReference>
<proteinExistence type="inferred from homology"/>
<dbReference type="InterPro" id="IPR022385">
    <property type="entry name" value="Rhs_assc_core"/>
</dbReference>
<dbReference type="InterPro" id="IPR050708">
    <property type="entry name" value="T6SS_VgrG/RHS"/>
</dbReference>
<name>A0A6I6ETS9_9GAMM</name>
<organism evidence="3 4">
    <name type="scientific">Erwinia sorbitola</name>
    <dbReference type="NCBI Taxonomy" id="2681984"/>
    <lineage>
        <taxon>Bacteria</taxon>
        <taxon>Pseudomonadati</taxon>
        <taxon>Pseudomonadota</taxon>
        <taxon>Gammaproteobacteria</taxon>
        <taxon>Enterobacterales</taxon>
        <taxon>Erwiniaceae</taxon>
        <taxon>Erwinia</taxon>
    </lineage>
</organism>
<protein>
    <recommendedName>
        <fullName evidence="2">RHS protein conserved region domain-containing protein</fullName>
    </recommendedName>
</protein>
<gene>
    <name evidence="3" type="ORF">GN242_05530</name>
</gene>
<evidence type="ECO:0000313" key="3">
    <source>
        <dbReference type="EMBL" id="QGU89636.1"/>
    </source>
</evidence>
<dbReference type="KEGG" id="erwi:GN242_05530"/>
<dbReference type="PANTHER" id="PTHR32305">
    <property type="match status" value="1"/>
</dbReference>
<dbReference type="PANTHER" id="PTHR32305:SF15">
    <property type="entry name" value="PROTEIN RHSA-RELATED"/>
    <property type="match status" value="1"/>
</dbReference>